<protein>
    <recommendedName>
        <fullName evidence="3">Insecticidal crystal toxin domain-containing protein</fullName>
    </recommendedName>
</protein>
<sequence length="256" mass="28514">MNDNDSAFNPAHPPLMTDPDILPPDNSGAFVVGSYSITKDHFDLVTDPLYPWQTMNHNSPSDWEKWKQTKADKQANVDHYLVSRTRYWHRVSRKTYANNVTEQVTNTVGATYSHSVGHTSSITQRISMDLGLDLSGGDLFAGGDVPPIPPVMATQGPLATVPLGASTFNLSAELSRTLEYRQEDTSSYEFRHDVMTTTDFLADYQYLNWQICEAIELYRVPVSGDIKKQLVSSVPANTATTYNDRVLMKPAPPPSL</sequence>
<dbReference type="AlphaFoldDB" id="A0AB35WRW6"/>
<evidence type="ECO:0000313" key="2">
    <source>
        <dbReference type="Proteomes" id="UP001307839"/>
    </source>
</evidence>
<name>A0AB35WRW6_9PSED</name>
<dbReference type="RefSeq" id="WP_136475914.1">
    <property type="nucleotide sequence ID" value="NZ_JAZDCU010000003.1"/>
</dbReference>
<accession>A0AB35WRW6</accession>
<proteinExistence type="predicted"/>
<reference evidence="1 2" key="1">
    <citation type="submission" date="2024-01" db="EMBL/GenBank/DDBJ databases">
        <title>Unpublished Manusciprt.</title>
        <authorList>
            <person name="Duman M."/>
            <person name="Valdes E.G."/>
            <person name="Ajmi N."/>
            <person name="Altun S."/>
            <person name="Saticioglu I.B."/>
        </authorList>
    </citation>
    <scope>NUCLEOTIDE SEQUENCE [LARGE SCALE GENOMIC DNA]</scope>
    <source>
        <strain evidence="1 2">120P</strain>
    </source>
</reference>
<dbReference type="Proteomes" id="UP001307839">
    <property type="component" value="Unassembled WGS sequence"/>
</dbReference>
<evidence type="ECO:0008006" key="3">
    <source>
        <dbReference type="Google" id="ProtNLM"/>
    </source>
</evidence>
<gene>
    <name evidence="1" type="ORF">V0R53_06155</name>
</gene>
<comment type="caution">
    <text evidence="1">The sequence shown here is derived from an EMBL/GenBank/DDBJ whole genome shotgun (WGS) entry which is preliminary data.</text>
</comment>
<organism evidence="1 2">
    <name type="scientific">Pseudomonas auratipiscis</name>
    <dbReference type="NCBI Taxonomy" id="3115853"/>
    <lineage>
        <taxon>Bacteria</taxon>
        <taxon>Pseudomonadati</taxon>
        <taxon>Pseudomonadota</taxon>
        <taxon>Gammaproteobacteria</taxon>
        <taxon>Pseudomonadales</taxon>
        <taxon>Pseudomonadaceae</taxon>
        <taxon>Pseudomonas</taxon>
    </lineage>
</organism>
<evidence type="ECO:0000313" key="1">
    <source>
        <dbReference type="EMBL" id="MEE1865974.1"/>
    </source>
</evidence>
<dbReference type="EMBL" id="JAZDQP010000003">
    <property type="protein sequence ID" value="MEE1865974.1"/>
    <property type="molecule type" value="Genomic_DNA"/>
</dbReference>
<keyword evidence="2" id="KW-1185">Reference proteome</keyword>